<dbReference type="Proteomes" id="UP000503505">
    <property type="component" value="Chromosome"/>
</dbReference>
<evidence type="ECO:0000259" key="1">
    <source>
        <dbReference type="Pfam" id="PF14883"/>
    </source>
</evidence>
<gene>
    <name evidence="2" type="primary">pgaB</name>
    <name evidence="2" type="ORF">FSC10_10815</name>
</gene>
<feature type="domain" description="Poly-beta-1,6-N-acetyl-D-glucosamine N-deacetylase PgaB C-terminal" evidence="1">
    <location>
        <begin position="62"/>
        <end position="380"/>
    </location>
</feature>
<accession>A0AAE6WVM3</accession>
<dbReference type="EMBL" id="CP044463">
    <property type="protein sequence ID" value="QIC67820.1"/>
    <property type="molecule type" value="Genomic_DNA"/>
</dbReference>
<protein>
    <submittedName>
        <fullName evidence="2">Poly-beta-1,6-N-acetyl-D-glucosamine N-deacetylase PgaB</fullName>
    </submittedName>
</protein>
<sequence length="400" mass="46765">MKNTTPSRKSALNITLSLGLITSLSLLSTFSSSSNALTKPLSFSSLIERYQKNQQLEMSIMHLDLDYIYDPDPRQMTRNINQLIKRIETVQPNTIFLQAYADEDANGSANEVYFPNPHMPVREDLFKKVTEQIRNRTTVKKIYAWLPMWAWELPKHYRANYVETTNQNIKGYIRLSPFDPKNFDYVYDIYKALTDKITVDGILYHDDITLNDYEDSSSSAMQVYKYWGFKDAEKILRHPQHPEQMKFAKAKTAYLDNLALKLSNKLKITHPSLKFARNSYAPVMLNPESEKWFAQSTSSTLQHYDYNAVMAMPYMEKAPDHSKFYLNLVEKARQYDPTLSRTIFEIQTIDWNTQHKLSNEELLETVHLLKEQGVQHIAYYPEDPFMPHPHATIFKPKKFS</sequence>
<proteinExistence type="predicted"/>
<dbReference type="NCBIfam" id="TIGR03938">
    <property type="entry name" value="deacetyl_PgaB"/>
    <property type="match status" value="1"/>
</dbReference>
<reference evidence="2 3" key="1">
    <citation type="submission" date="2019-09" db="EMBL/GenBank/DDBJ databases">
        <title>Non-baumannii Acinetobacter spp. carrying blaNDM-1 isolated in China.</title>
        <authorList>
            <person name="Cui C."/>
            <person name="Chen C."/>
            <person name="Sun J."/>
            <person name="Liu Y."/>
        </authorList>
    </citation>
    <scope>NUCLEOTIDE SEQUENCE [LARGE SCALE GENOMIC DNA]</scope>
    <source>
        <strain evidence="2 3">HZE23-1</strain>
    </source>
</reference>
<dbReference type="Gene3D" id="3.20.20.80">
    <property type="entry name" value="Glycosidases"/>
    <property type="match status" value="1"/>
</dbReference>
<dbReference type="GO" id="GO:0043708">
    <property type="term" value="P:cell adhesion involved in biofilm formation"/>
    <property type="evidence" value="ECO:0007669"/>
    <property type="project" value="InterPro"/>
</dbReference>
<dbReference type="InterPro" id="IPR032772">
    <property type="entry name" value="PGA_deacetylase_PgaB_C"/>
</dbReference>
<dbReference type="Pfam" id="PF14883">
    <property type="entry name" value="GHL13"/>
    <property type="match status" value="1"/>
</dbReference>
<dbReference type="GO" id="GO:0016810">
    <property type="term" value="F:hydrolase activity, acting on carbon-nitrogen (but not peptide) bonds"/>
    <property type="evidence" value="ECO:0007669"/>
    <property type="project" value="InterPro"/>
</dbReference>
<organism evidence="2 3">
    <name type="scientific">Acinetobacter schindleri</name>
    <dbReference type="NCBI Taxonomy" id="108981"/>
    <lineage>
        <taxon>Bacteria</taxon>
        <taxon>Pseudomonadati</taxon>
        <taxon>Pseudomonadota</taxon>
        <taxon>Gammaproteobacteria</taxon>
        <taxon>Moraxellales</taxon>
        <taxon>Moraxellaceae</taxon>
        <taxon>Acinetobacter</taxon>
    </lineage>
</organism>
<name>A0AAE6WVM3_9GAMM</name>
<dbReference type="AlphaFoldDB" id="A0AAE6WVM3"/>
<evidence type="ECO:0000313" key="3">
    <source>
        <dbReference type="Proteomes" id="UP000503505"/>
    </source>
</evidence>
<dbReference type="InterPro" id="IPR023854">
    <property type="entry name" value="PGA_deacetylase_PgaB"/>
</dbReference>
<dbReference type="RefSeq" id="WP_163171778.1">
    <property type="nucleotide sequence ID" value="NZ_CP044463.1"/>
</dbReference>
<evidence type="ECO:0000313" key="2">
    <source>
        <dbReference type="EMBL" id="QIC67820.1"/>
    </source>
</evidence>